<keyword evidence="2" id="KW-0408">Iron</keyword>
<evidence type="ECO:0000256" key="1">
    <source>
        <dbReference type="ARBA" id="ARBA00022723"/>
    </source>
</evidence>
<dbReference type="GO" id="GO:0046872">
    <property type="term" value="F:metal ion binding"/>
    <property type="evidence" value="ECO:0007669"/>
    <property type="project" value="UniProtKB-KW"/>
</dbReference>
<proteinExistence type="predicted"/>
<dbReference type="InterPro" id="IPR051460">
    <property type="entry name" value="HdrC_iron-sulfur_subunit"/>
</dbReference>
<dbReference type="AlphaFoldDB" id="A0A9D5JZX3"/>
<sequence>METITLTKLDPNFKFELAEKPGAENIRKCYACGTCTAGCPVFHVEHKYNPRKIIRMILLGMREEVLKSKIIWLCAQCYVCSANCPQDVDFSNIMISLRDMAVKEGYAPPDLVETIEDIGAAAHAIRRDCIHRLLGDEEVSKDQIRANLEHVLENS</sequence>
<evidence type="ECO:0000313" key="5">
    <source>
        <dbReference type="EMBL" id="MBD3326861.1"/>
    </source>
</evidence>
<name>A0A9D5JZX3_9BACT</name>
<dbReference type="InterPro" id="IPR009051">
    <property type="entry name" value="Helical_ferredxn"/>
</dbReference>
<dbReference type="GO" id="GO:0051536">
    <property type="term" value="F:iron-sulfur cluster binding"/>
    <property type="evidence" value="ECO:0007669"/>
    <property type="project" value="UniProtKB-KW"/>
</dbReference>
<dbReference type="PROSITE" id="PS51379">
    <property type="entry name" value="4FE4S_FER_2"/>
    <property type="match status" value="1"/>
</dbReference>
<dbReference type="PROSITE" id="PS00198">
    <property type="entry name" value="4FE4S_FER_1"/>
    <property type="match status" value="2"/>
</dbReference>
<dbReference type="InterPro" id="IPR017896">
    <property type="entry name" value="4Fe4S_Fe-S-bd"/>
</dbReference>
<organism evidence="5 6">
    <name type="scientific">candidate division KSB3 bacterium</name>
    <dbReference type="NCBI Taxonomy" id="2044937"/>
    <lineage>
        <taxon>Bacteria</taxon>
        <taxon>candidate division KSB3</taxon>
    </lineage>
</organism>
<evidence type="ECO:0000256" key="3">
    <source>
        <dbReference type="ARBA" id="ARBA00023014"/>
    </source>
</evidence>
<dbReference type="InterPro" id="IPR017900">
    <property type="entry name" value="4Fe4S_Fe_S_CS"/>
</dbReference>
<dbReference type="PANTHER" id="PTHR43255:SF2">
    <property type="entry name" value="HETERODISULFIDE REDUCTASE RELATED PROTEIN"/>
    <property type="match status" value="1"/>
</dbReference>
<protein>
    <submittedName>
        <fullName evidence="5">Heterodisulfide reductase</fullName>
    </submittedName>
</protein>
<feature type="domain" description="4Fe-4S ferredoxin-type" evidence="4">
    <location>
        <begin position="19"/>
        <end position="49"/>
    </location>
</feature>
<comment type="caution">
    <text evidence="5">The sequence shown here is derived from an EMBL/GenBank/DDBJ whole genome shotgun (WGS) entry which is preliminary data.</text>
</comment>
<evidence type="ECO:0000259" key="4">
    <source>
        <dbReference type="PROSITE" id="PS51379"/>
    </source>
</evidence>
<reference evidence="5" key="1">
    <citation type="submission" date="2019-11" db="EMBL/GenBank/DDBJ databases">
        <title>Microbial mats filling the niche in hypersaline microbial mats.</title>
        <authorList>
            <person name="Wong H.L."/>
            <person name="Macleod F.I."/>
            <person name="White R.A. III"/>
            <person name="Burns B.P."/>
        </authorList>
    </citation>
    <scope>NUCLEOTIDE SEQUENCE</scope>
    <source>
        <strain evidence="5">Rbin_158</strain>
    </source>
</reference>
<dbReference type="GO" id="GO:0005886">
    <property type="term" value="C:plasma membrane"/>
    <property type="evidence" value="ECO:0007669"/>
    <property type="project" value="TreeGrafter"/>
</dbReference>
<gene>
    <name evidence="5" type="ORF">GF339_19915</name>
</gene>
<evidence type="ECO:0000256" key="2">
    <source>
        <dbReference type="ARBA" id="ARBA00023004"/>
    </source>
</evidence>
<dbReference type="SUPFAM" id="SSF46548">
    <property type="entry name" value="alpha-helical ferredoxin"/>
    <property type="match status" value="1"/>
</dbReference>
<keyword evidence="3" id="KW-0411">Iron-sulfur</keyword>
<dbReference type="PANTHER" id="PTHR43255">
    <property type="entry name" value="IRON-SULFUR-BINDING OXIDOREDUCTASE FADF-RELATED-RELATED"/>
    <property type="match status" value="1"/>
</dbReference>
<dbReference type="Pfam" id="PF13534">
    <property type="entry name" value="Fer4_17"/>
    <property type="match status" value="1"/>
</dbReference>
<dbReference type="Proteomes" id="UP000649604">
    <property type="component" value="Unassembled WGS sequence"/>
</dbReference>
<dbReference type="EMBL" id="WJJP01000648">
    <property type="protein sequence ID" value="MBD3326861.1"/>
    <property type="molecule type" value="Genomic_DNA"/>
</dbReference>
<accession>A0A9D5JZX3</accession>
<dbReference type="Gene3D" id="1.10.1060.10">
    <property type="entry name" value="Alpha-helical ferredoxin"/>
    <property type="match status" value="1"/>
</dbReference>
<keyword evidence="1" id="KW-0479">Metal-binding</keyword>
<evidence type="ECO:0000313" key="6">
    <source>
        <dbReference type="Proteomes" id="UP000649604"/>
    </source>
</evidence>